<keyword evidence="12" id="KW-0325">Glycoprotein</keyword>
<dbReference type="InterPro" id="IPR039261">
    <property type="entry name" value="FNR_nucleotide-bd"/>
</dbReference>
<organism evidence="17 18">
    <name type="scientific">Mycena metata</name>
    <dbReference type="NCBI Taxonomy" id="1033252"/>
    <lineage>
        <taxon>Eukaryota</taxon>
        <taxon>Fungi</taxon>
        <taxon>Dikarya</taxon>
        <taxon>Basidiomycota</taxon>
        <taxon>Agaricomycotina</taxon>
        <taxon>Agaricomycetes</taxon>
        <taxon>Agaricomycetidae</taxon>
        <taxon>Agaricales</taxon>
        <taxon>Marasmiineae</taxon>
        <taxon>Mycenaceae</taxon>
        <taxon>Mycena</taxon>
    </lineage>
</organism>
<protein>
    <recommendedName>
        <fullName evidence="3">ferric-chelate reductase (NADPH)</fullName>
        <ecNumber evidence="3">1.16.1.9</ecNumber>
    </recommendedName>
</protein>
<evidence type="ECO:0000256" key="12">
    <source>
        <dbReference type="ARBA" id="ARBA00023180"/>
    </source>
</evidence>
<feature type="transmembrane region" description="Helical" evidence="15">
    <location>
        <begin position="246"/>
        <end position="266"/>
    </location>
</feature>
<reference evidence="17" key="1">
    <citation type="submission" date="2023-03" db="EMBL/GenBank/DDBJ databases">
        <title>Massive genome expansion in bonnet fungi (Mycena s.s.) driven by repeated elements and novel gene families across ecological guilds.</title>
        <authorList>
            <consortium name="Lawrence Berkeley National Laboratory"/>
            <person name="Harder C.B."/>
            <person name="Miyauchi S."/>
            <person name="Viragh M."/>
            <person name="Kuo A."/>
            <person name="Thoen E."/>
            <person name="Andreopoulos B."/>
            <person name="Lu D."/>
            <person name="Skrede I."/>
            <person name="Drula E."/>
            <person name="Henrissat B."/>
            <person name="Morin E."/>
            <person name="Kohler A."/>
            <person name="Barry K."/>
            <person name="LaButti K."/>
            <person name="Morin E."/>
            <person name="Salamov A."/>
            <person name="Lipzen A."/>
            <person name="Mereny Z."/>
            <person name="Hegedus B."/>
            <person name="Baldrian P."/>
            <person name="Stursova M."/>
            <person name="Weitz H."/>
            <person name="Taylor A."/>
            <person name="Grigoriev I.V."/>
            <person name="Nagy L.G."/>
            <person name="Martin F."/>
            <person name="Kauserud H."/>
        </authorList>
    </citation>
    <scope>NUCLEOTIDE SEQUENCE</scope>
    <source>
        <strain evidence="17">CBHHK182m</strain>
    </source>
</reference>
<dbReference type="PANTHER" id="PTHR32361:SF9">
    <property type="entry name" value="FERRIC REDUCTASE TRANSMEMBRANE COMPONENT 3-RELATED"/>
    <property type="match status" value="1"/>
</dbReference>
<keyword evidence="10" id="KW-0406">Ion transport</keyword>
<evidence type="ECO:0000256" key="5">
    <source>
        <dbReference type="ARBA" id="ARBA00022475"/>
    </source>
</evidence>
<dbReference type="CDD" id="cd06186">
    <property type="entry name" value="NOX_Duox_like_FAD_NADP"/>
    <property type="match status" value="1"/>
</dbReference>
<evidence type="ECO:0000256" key="15">
    <source>
        <dbReference type="SAM" id="Phobius"/>
    </source>
</evidence>
<evidence type="ECO:0000256" key="9">
    <source>
        <dbReference type="ARBA" id="ARBA00023002"/>
    </source>
</evidence>
<keyword evidence="6 15" id="KW-0812">Transmembrane</keyword>
<gene>
    <name evidence="17" type="ORF">B0H16DRAFT_127246</name>
</gene>
<keyword evidence="5" id="KW-1003">Cell membrane</keyword>
<feature type="domain" description="FAD-binding FR-type" evidence="16">
    <location>
        <begin position="305"/>
        <end position="448"/>
    </location>
</feature>
<proteinExistence type="inferred from homology"/>
<dbReference type="SFLD" id="SFLDS00052">
    <property type="entry name" value="Ferric_Reductase_Domain"/>
    <property type="match status" value="1"/>
</dbReference>
<dbReference type="GO" id="GO:0052851">
    <property type="term" value="F:ferric-chelate reductase (NADPH) activity"/>
    <property type="evidence" value="ECO:0007669"/>
    <property type="project" value="UniProtKB-EC"/>
</dbReference>
<dbReference type="AlphaFoldDB" id="A0AAD7MWT8"/>
<comment type="catalytic activity">
    <reaction evidence="13">
        <text>2 a Fe(II)-siderophore + NADP(+) + H(+) = 2 a Fe(III)-siderophore + NADPH</text>
        <dbReference type="Rhea" id="RHEA:28795"/>
        <dbReference type="Rhea" id="RHEA-COMP:11342"/>
        <dbReference type="Rhea" id="RHEA-COMP:11344"/>
        <dbReference type="ChEBI" id="CHEBI:15378"/>
        <dbReference type="ChEBI" id="CHEBI:29033"/>
        <dbReference type="ChEBI" id="CHEBI:29034"/>
        <dbReference type="ChEBI" id="CHEBI:57783"/>
        <dbReference type="ChEBI" id="CHEBI:58349"/>
        <dbReference type="EC" id="1.16.1.9"/>
    </reaction>
</comment>
<dbReference type="GO" id="GO:0006879">
    <property type="term" value="P:intracellular iron ion homeostasis"/>
    <property type="evidence" value="ECO:0007669"/>
    <property type="project" value="TreeGrafter"/>
</dbReference>
<dbReference type="Pfam" id="PF08030">
    <property type="entry name" value="NAD_binding_6"/>
    <property type="match status" value="1"/>
</dbReference>
<dbReference type="PROSITE" id="PS51384">
    <property type="entry name" value="FAD_FR"/>
    <property type="match status" value="1"/>
</dbReference>
<evidence type="ECO:0000256" key="8">
    <source>
        <dbReference type="ARBA" id="ARBA00022989"/>
    </source>
</evidence>
<comment type="caution">
    <text evidence="17">The sequence shown here is derived from an EMBL/GenBank/DDBJ whole genome shotgun (WGS) entry which is preliminary data.</text>
</comment>
<dbReference type="EC" id="1.16.1.9" evidence="3"/>
<dbReference type="InterPro" id="IPR051410">
    <property type="entry name" value="Ferric/Cupric_Reductase"/>
</dbReference>
<dbReference type="SFLD" id="SFLDG01168">
    <property type="entry name" value="Ferric_reductase_subgroup_(FRE"/>
    <property type="match status" value="1"/>
</dbReference>
<feature type="transmembrane region" description="Helical" evidence="15">
    <location>
        <begin position="104"/>
        <end position="127"/>
    </location>
</feature>
<evidence type="ECO:0000256" key="14">
    <source>
        <dbReference type="SAM" id="MobiDB-lite"/>
    </source>
</evidence>
<keyword evidence="7" id="KW-0249">Electron transport</keyword>
<evidence type="ECO:0000256" key="7">
    <source>
        <dbReference type="ARBA" id="ARBA00022982"/>
    </source>
</evidence>
<evidence type="ECO:0000256" key="2">
    <source>
        <dbReference type="ARBA" id="ARBA00006278"/>
    </source>
</evidence>
<dbReference type="Gene3D" id="3.40.50.80">
    <property type="entry name" value="Nucleotide-binding domain of ferredoxin-NADP reductase (FNR) module"/>
    <property type="match status" value="1"/>
</dbReference>
<feature type="transmembrane region" description="Helical" evidence="15">
    <location>
        <begin position="35"/>
        <end position="57"/>
    </location>
</feature>
<evidence type="ECO:0000313" key="18">
    <source>
        <dbReference type="Proteomes" id="UP001215598"/>
    </source>
</evidence>
<dbReference type="SUPFAM" id="SSF63380">
    <property type="entry name" value="Riboflavin synthase domain-like"/>
    <property type="match status" value="1"/>
</dbReference>
<feature type="transmembrane region" description="Helical" evidence="15">
    <location>
        <begin position="184"/>
        <end position="202"/>
    </location>
</feature>
<feature type="transmembrane region" description="Helical" evidence="15">
    <location>
        <begin position="214"/>
        <end position="234"/>
    </location>
</feature>
<feature type="compositionally biased region" description="Low complexity" evidence="14">
    <location>
        <begin position="390"/>
        <end position="399"/>
    </location>
</feature>
<dbReference type="GO" id="GO:0005886">
    <property type="term" value="C:plasma membrane"/>
    <property type="evidence" value="ECO:0007669"/>
    <property type="project" value="UniProtKB-SubCell"/>
</dbReference>
<dbReference type="GO" id="GO:0015677">
    <property type="term" value="P:copper ion import"/>
    <property type="evidence" value="ECO:0007669"/>
    <property type="project" value="TreeGrafter"/>
</dbReference>
<dbReference type="Proteomes" id="UP001215598">
    <property type="component" value="Unassembled WGS sequence"/>
</dbReference>
<evidence type="ECO:0000256" key="11">
    <source>
        <dbReference type="ARBA" id="ARBA00023136"/>
    </source>
</evidence>
<dbReference type="Pfam" id="PF08022">
    <property type="entry name" value="FAD_binding_8"/>
    <property type="match status" value="1"/>
</dbReference>
<comment type="subcellular location">
    <subcellularLocation>
        <location evidence="1">Cell membrane</location>
        <topology evidence="1">Multi-pass membrane protein</topology>
    </subcellularLocation>
</comment>
<dbReference type="InterPro" id="IPR013121">
    <property type="entry name" value="Fe_red_NAD-bd_6"/>
</dbReference>
<feature type="transmembrane region" description="Helical" evidence="15">
    <location>
        <begin position="147"/>
        <end position="172"/>
    </location>
</feature>
<evidence type="ECO:0000256" key="4">
    <source>
        <dbReference type="ARBA" id="ARBA00022448"/>
    </source>
</evidence>
<evidence type="ECO:0000313" key="17">
    <source>
        <dbReference type="EMBL" id="KAJ7735728.1"/>
    </source>
</evidence>
<sequence length="617" mass="67769">MDFDRVNFIFPHDSVDAVNPDRAPSHARAFAYPQYVWYFLGSFIAIVSLVRFVTTFVSWSRSNSRVVVHTSSPRGHRSFRRIPLAILNAVRNAIFRTTISCGSYTLNLTELFLGCGYMALLLTWALINTTSIEGVRLSPQYYANRTGIIAATQFPLMIALGMKNNILTFLTGISFDKLNILHRIAARVLCVMLWIHGVGHIIESGKAGNLEDLQQPWFQCGITAVSSLTLLCLFSFRPLRSRGYELFLVAHFVLALIVLCGAYYHANNNGFGYFLWPSLMVWGIDRFLRFIRIFCVNGGLSTLFDTKTHALRAKVEIISPQFLRITVRRPDYFRWSPGQLAYLSIPSVSATPWEAHPFTIASIDGNIPRAAKGQRLSQDSSSDKANSVDSTTTTSETQSPPGCNKLVFLLRVHDGFTKRLLNAAGSASPPNQMFNAYIDGPYCAPPSVRGFASVVLFCGGSGISFTLPLLLDIIRAANMGTNPTCRRVVMIWAIRDADQIKAISEDLLLALDGVSNSIAIDIRIHVTASLPDESDTEKCESSFSTFDTRLLPIPGVGIFSGRPNLKAIVDSEVGEGSGPISVNVCGTAGMAESVRSALRVISSADILNGGAQRDFTH</sequence>
<evidence type="ECO:0000256" key="3">
    <source>
        <dbReference type="ARBA" id="ARBA00012668"/>
    </source>
</evidence>
<dbReference type="InterPro" id="IPR013130">
    <property type="entry name" value="Fe3_Rdtase_TM_dom"/>
</dbReference>
<name>A0AAD7MWT8_9AGAR</name>
<evidence type="ECO:0000256" key="6">
    <source>
        <dbReference type="ARBA" id="ARBA00022692"/>
    </source>
</evidence>
<dbReference type="PANTHER" id="PTHR32361">
    <property type="entry name" value="FERRIC/CUPRIC REDUCTASE TRANSMEMBRANE COMPONENT"/>
    <property type="match status" value="1"/>
</dbReference>
<dbReference type="InterPro" id="IPR013112">
    <property type="entry name" value="FAD-bd_8"/>
</dbReference>
<evidence type="ECO:0000256" key="1">
    <source>
        <dbReference type="ARBA" id="ARBA00004651"/>
    </source>
</evidence>
<dbReference type="Pfam" id="PF01794">
    <property type="entry name" value="Ferric_reduct"/>
    <property type="match status" value="1"/>
</dbReference>
<dbReference type="InterPro" id="IPR017938">
    <property type="entry name" value="Riboflavin_synthase-like_b-brl"/>
</dbReference>
<evidence type="ECO:0000256" key="10">
    <source>
        <dbReference type="ARBA" id="ARBA00023065"/>
    </source>
</evidence>
<comment type="similarity">
    <text evidence="2">Belongs to the ferric reductase (FRE) family.</text>
</comment>
<feature type="compositionally biased region" description="Polar residues" evidence="14">
    <location>
        <begin position="375"/>
        <end position="389"/>
    </location>
</feature>
<keyword evidence="11 15" id="KW-0472">Membrane</keyword>
<dbReference type="SUPFAM" id="SSF52343">
    <property type="entry name" value="Ferredoxin reductase-like, C-terminal NADP-linked domain"/>
    <property type="match status" value="1"/>
</dbReference>
<dbReference type="GO" id="GO:0006826">
    <property type="term" value="P:iron ion transport"/>
    <property type="evidence" value="ECO:0007669"/>
    <property type="project" value="TreeGrafter"/>
</dbReference>
<keyword evidence="9" id="KW-0560">Oxidoreductase</keyword>
<dbReference type="EMBL" id="JARKIB010000125">
    <property type="protein sequence ID" value="KAJ7735728.1"/>
    <property type="molecule type" value="Genomic_DNA"/>
</dbReference>
<evidence type="ECO:0000256" key="13">
    <source>
        <dbReference type="ARBA" id="ARBA00048483"/>
    </source>
</evidence>
<keyword evidence="4" id="KW-0813">Transport</keyword>
<feature type="region of interest" description="Disordered" evidence="14">
    <location>
        <begin position="372"/>
        <end position="400"/>
    </location>
</feature>
<evidence type="ECO:0000259" key="16">
    <source>
        <dbReference type="PROSITE" id="PS51384"/>
    </source>
</evidence>
<dbReference type="InterPro" id="IPR017927">
    <property type="entry name" value="FAD-bd_FR_type"/>
</dbReference>
<keyword evidence="8 15" id="KW-1133">Transmembrane helix</keyword>
<keyword evidence="18" id="KW-1185">Reference proteome</keyword>
<accession>A0AAD7MWT8</accession>